<evidence type="ECO:0000313" key="2">
    <source>
        <dbReference type="Proteomes" id="UP000008895"/>
    </source>
</evidence>
<dbReference type="AlphaFoldDB" id="F9YU95"/>
<dbReference type="STRING" id="860228.Ccan_08320"/>
<evidence type="ECO:0000313" key="1">
    <source>
        <dbReference type="EMBL" id="AEK22950.1"/>
    </source>
</evidence>
<organism evidence="1 2">
    <name type="scientific">Capnocytophaga canimorsus (strain 5)</name>
    <dbReference type="NCBI Taxonomy" id="860228"/>
    <lineage>
        <taxon>Bacteria</taxon>
        <taxon>Pseudomonadati</taxon>
        <taxon>Bacteroidota</taxon>
        <taxon>Flavobacteriia</taxon>
        <taxon>Flavobacteriales</taxon>
        <taxon>Flavobacteriaceae</taxon>
        <taxon>Capnocytophaga</taxon>
    </lineage>
</organism>
<accession>F9YU95</accession>
<gene>
    <name evidence="1" type="ordered locus">Ccan_08320</name>
</gene>
<dbReference type="EMBL" id="CP002113">
    <property type="protein sequence ID" value="AEK22950.1"/>
    <property type="molecule type" value="Genomic_DNA"/>
</dbReference>
<name>F9YU95_CAPCC</name>
<reference evidence="1 2" key="1">
    <citation type="journal article" date="2011" name="J. Bacteriol.">
        <title>Complete genome sequence of the dog commensal and human pathogen Capnocytophaga canimorsus strain 5.</title>
        <authorList>
            <person name="Manfredi P."/>
            <person name="Pagni M."/>
            <person name="Cornelis G.R."/>
        </authorList>
    </citation>
    <scope>NUCLEOTIDE SEQUENCE [LARGE SCALE GENOMIC DNA]</scope>
    <source>
        <strain evidence="2">5</strain>
    </source>
</reference>
<proteinExistence type="predicted"/>
<dbReference type="Proteomes" id="UP000008895">
    <property type="component" value="Chromosome"/>
</dbReference>
<dbReference type="HOGENOM" id="CLU_3023533_0_0_10"/>
<keyword evidence="2" id="KW-1185">Reference proteome</keyword>
<protein>
    <submittedName>
        <fullName evidence="1">Uncharacterized protein</fullName>
    </submittedName>
</protein>
<dbReference type="KEGG" id="ccm:Ccan_08320"/>
<sequence length="55" mass="6603">MKHRLVLTLPQGKAIVLKGLRYKFLSKSNYLKNIKSYKTLKFNIFIIKNIFFKKK</sequence>